<dbReference type="KEGG" id="nfl:COO91_04886"/>
<dbReference type="EMBL" id="CP024785">
    <property type="protein sequence ID" value="AUB38909.1"/>
    <property type="molecule type" value="Genomic_DNA"/>
</dbReference>
<name>A0A2K8STW7_9NOSO</name>
<keyword evidence="2" id="KW-1185">Reference proteome</keyword>
<dbReference type="AlphaFoldDB" id="A0A2K8STW7"/>
<evidence type="ECO:0000313" key="1">
    <source>
        <dbReference type="EMBL" id="AUB38909.1"/>
    </source>
</evidence>
<dbReference type="Proteomes" id="UP000232003">
    <property type="component" value="Chromosome"/>
</dbReference>
<gene>
    <name evidence="1" type="ORF">COO91_04886</name>
</gene>
<evidence type="ECO:0000313" key="2">
    <source>
        <dbReference type="Proteomes" id="UP000232003"/>
    </source>
</evidence>
<sequence>MLFSANILPSSKSEGRNAIKEKDRINILLPIFGVDPYPYNGNLL</sequence>
<organism evidence="1 2">
    <name type="scientific">Nostoc flagelliforme CCNUN1</name>
    <dbReference type="NCBI Taxonomy" id="2038116"/>
    <lineage>
        <taxon>Bacteria</taxon>
        <taxon>Bacillati</taxon>
        <taxon>Cyanobacteriota</taxon>
        <taxon>Cyanophyceae</taxon>
        <taxon>Nostocales</taxon>
        <taxon>Nostocaceae</taxon>
        <taxon>Nostoc</taxon>
    </lineage>
</organism>
<accession>A0A2K8STW7</accession>
<proteinExistence type="predicted"/>
<reference evidence="1 2" key="1">
    <citation type="submission" date="2017-11" db="EMBL/GenBank/DDBJ databases">
        <title>Complete genome of a free-living desiccation-tolerant cyanobacterium and its photosynthetic adaptation to extreme terrestrial habitat.</title>
        <authorList>
            <person name="Shang J."/>
        </authorList>
    </citation>
    <scope>NUCLEOTIDE SEQUENCE [LARGE SCALE GENOMIC DNA]</scope>
    <source>
        <strain evidence="1 2">CCNUN1</strain>
    </source>
</reference>
<protein>
    <submittedName>
        <fullName evidence="1">Uncharacterized protein</fullName>
    </submittedName>
</protein>